<gene>
    <name evidence="2" type="ORF">RKE40_25935</name>
</gene>
<keyword evidence="1" id="KW-0732">Signal</keyword>
<dbReference type="PROSITE" id="PS51257">
    <property type="entry name" value="PROKAR_LIPOPROTEIN"/>
    <property type="match status" value="1"/>
</dbReference>
<name>A0ABU3SEX0_9HYPH</name>
<evidence type="ECO:0000313" key="3">
    <source>
        <dbReference type="Proteomes" id="UP001254257"/>
    </source>
</evidence>
<dbReference type="Proteomes" id="UP001254257">
    <property type="component" value="Unassembled WGS sequence"/>
</dbReference>
<proteinExistence type="predicted"/>
<evidence type="ECO:0008006" key="4">
    <source>
        <dbReference type="Google" id="ProtNLM"/>
    </source>
</evidence>
<reference evidence="2 3" key="1">
    <citation type="submission" date="2023-09" db="EMBL/GenBank/DDBJ databases">
        <title>Whole genome shotgun sequencing (WGS) of Bosea sp. ZW T0_25, isolated from stored onions (Allium cepa).</title>
        <authorList>
            <person name="Stoll D.A."/>
            <person name="Huch M."/>
        </authorList>
    </citation>
    <scope>NUCLEOTIDE SEQUENCE [LARGE SCALE GENOMIC DNA]</scope>
    <source>
        <strain evidence="2 3">ZW T0_25</strain>
    </source>
</reference>
<organism evidence="2 3">
    <name type="scientific">Bosea rubneri</name>
    <dbReference type="NCBI Taxonomy" id="3075434"/>
    <lineage>
        <taxon>Bacteria</taxon>
        <taxon>Pseudomonadati</taxon>
        <taxon>Pseudomonadota</taxon>
        <taxon>Alphaproteobacteria</taxon>
        <taxon>Hyphomicrobiales</taxon>
        <taxon>Boseaceae</taxon>
        <taxon>Bosea</taxon>
    </lineage>
</organism>
<dbReference type="EMBL" id="JAWDID010000066">
    <property type="protein sequence ID" value="MDU0343343.1"/>
    <property type="molecule type" value="Genomic_DNA"/>
</dbReference>
<keyword evidence="3" id="KW-1185">Reference proteome</keyword>
<evidence type="ECO:0000313" key="2">
    <source>
        <dbReference type="EMBL" id="MDU0343343.1"/>
    </source>
</evidence>
<protein>
    <recommendedName>
        <fullName evidence="4">Lipoprotein</fullName>
    </recommendedName>
</protein>
<comment type="caution">
    <text evidence="2">The sequence shown here is derived from an EMBL/GenBank/DDBJ whole genome shotgun (WGS) entry which is preliminary data.</text>
</comment>
<feature type="signal peptide" evidence="1">
    <location>
        <begin position="1"/>
        <end position="23"/>
    </location>
</feature>
<dbReference type="RefSeq" id="WP_316021076.1">
    <property type="nucleotide sequence ID" value="NZ_JAWDID010000066.1"/>
</dbReference>
<sequence>MKTTMLVAVIAVALAGCQTTQQAAENLRSDWVGQSADSFFVANGPPVTGFPRDNGGQIYTWRGGEATSYRLGSFQTRSVPTQTLDGRRTMTTTTSYQPPRQLNYVCEAQIAADPQGIIESIRISRDTGGMGLSFSRCAELFARD</sequence>
<evidence type="ECO:0000256" key="1">
    <source>
        <dbReference type="SAM" id="SignalP"/>
    </source>
</evidence>
<feature type="chain" id="PRO_5047533884" description="Lipoprotein" evidence="1">
    <location>
        <begin position="24"/>
        <end position="144"/>
    </location>
</feature>
<accession>A0ABU3SEX0</accession>